<name>A0A9W8PX63_9HYPO</name>
<evidence type="ECO:0000313" key="2">
    <source>
        <dbReference type="Proteomes" id="UP001152130"/>
    </source>
</evidence>
<dbReference type="AlphaFoldDB" id="A0A9W8PX63"/>
<sequence length="356" mass="39337">MSSIYAGAVCTLAAMSARSATDGFLQIPGEGRGNGPDTWHAQVGDTQRGRAAVLEIRSDFSESDASEEPLLARAWTYQESLLSARLLMVFSKGQRPALRCADRIRRVDGGLIYACPKQLASLQANLSDFKKDVASYECEQEWATIVSEYSRKSITFTDDRFQAFMGIVAQWETQLRPKFGVYLAGLWSKTLRCDLMWRPVGVSSSRTSHASYIAPSWSWASRAHPVYYQSRGEIWDKDELAQVVGCDIVPMDLQIPNGSIKSARLTIECVSELIKVSEAQRAASSNSCVGNMKTSDGSVQFIFDDAPQPQDVEELWLLSIAMEEPYHSSHEIGLGVTQIAQVGQGNAKLYRRVGLS</sequence>
<organism evidence="1 2">
    <name type="scientific">Fusarium irregulare</name>
    <dbReference type="NCBI Taxonomy" id="2494466"/>
    <lineage>
        <taxon>Eukaryota</taxon>
        <taxon>Fungi</taxon>
        <taxon>Dikarya</taxon>
        <taxon>Ascomycota</taxon>
        <taxon>Pezizomycotina</taxon>
        <taxon>Sordariomycetes</taxon>
        <taxon>Hypocreomycetidae</taxon>
        <taxon>Hypocreales</taxon>
        <taxon>Nectriaceae</taxon>
        <taxon>Fusarium</taxon>
        <taxon>Fusarium incarnatum-equiseti species complex</taxon>
    </lineage>
</organism>
<gene>
    <name evidence="1" type="ORF">NW766_003292</name>
</gene>
<dbReference type="Proteomes" id="UP001152130">
    <property type="component" value="Unassembled WGS sequence"/>
</dbReference>
<proteinExistence type="predicted"/>
<comment type="caution">
    <text evidence="1">The sequence shown here is derived from an EMBL/GenBank/DDBJ whole genome shotgun (WGS) entry which is preliminary data.</text>
</comment>
<reference evidence="1" key="1">
    <citation type="submission" date="2022-10" db="EMBL/GenBank/DDBJ databases">
        <title>Fusarium specimens isolated from Avocado Roots.</title>
        <authorList>
            <person name="Stajich J."/>
            <person name="Roper C."/>
            <person name="Heimlech-Rivalta G."/>
        </authorList>
    </citation>
    <scope>NUCLEOTIDE SEQUENCE</scope>
    <source>
        <strain evidence="1">CF00143</strain>
    </source>
</reference>
<accession>A0A9W8PX63</accession>
<evidence type="ECO:0008006" key="3">
    <source>
        <dbReference type="Google" id="ProtNLM"/>
    </source>
</evidence>
<protein>
    <recommendedName>
        <fullName evidence="3">Heterokaryon incompatibility domain-containing protein</fullName>
    </recommendedName>
</protein>
<keyword evidence="2" id="KW-1185">Reference proteome</keyword>
<dbReference type="PANTHER" id="PTHR33112:SF16">
    <property type="entry name" value="HETEROKARYON INCOMPATIBILITY DOMAIN-CONTAINING PROTEIN"/>
    <property type="match status" value="1"/>
</dbReference>
<evidence type="ECO:0000313" key="1">
    <source>
        <dbReference type="EMBL" id="KAJ4019557.1"/>
    </source>
</evidence>
<dbReference type="PANTHER" id="PTHR33112">
    <property type="entry name" value="DOMAIN PROTEIN, PUTATIVE-RELATED"/>
    <property type="match status" value="1"/>
</dbReference>
<dbReference type="EMBL" id="JAPDHF010000004">
    <property type="protein sequence ID" value="KAJ4019557.1"/>
    <property type="molecule type" value="Genomic_DNA"/>
</dbReference>